<evidence type="ECO:0000313" key="2">
    <source>
        <dbReference type="EMBL" id="MBR7743525.1"/>
    </source>
</evidence>
<protein>
    <submittedName>
        <fullName evidence="2">DUF2306 domain-containing protein</fullName>
    </submittedName>
</protein>
<dbReference type="EMBL" id="JAGSNF010000012">
    <property type="protein sequence ID" value="MBR7743525.1"/>
    <property type="molecule type" value="Genomic_DNA"/>
</dbReference>
<feature type="transmembrane region" description="Helical" evidence="1">
    <location>
        <begin position="39"/>
        <end position="58"/>
    </location>
</feature>
<reference evidence="2" key="1">
    <citation type="submission" date="2021-04" db="EMBL/GenBank/DDBJ databases">
        <title>Phycicoccus avicenniae sp. nov., a novel endophytic actinomycetes isolated from branch of Avicennia mariana.</title>
        <authorList>
            <person name="Tuo L."/>
        </authorList>
    </citation>
    <scope>NUCLEOTIDE SEQUENCE</scope>
    <source>
        <strain evidence="2">BSK3Z-2</strain>
    </source>
</reference>
<dbReference type="Proteomes" id="UP000677016">
    <property type="component" value="Unassembled WGS sequence"/>
</dbReference>
<feature type="transmembrane region" description="Helical" evidence="1">
    <location>
        <begin position="6"/>
        <end position="27"/>
    </location>
</feature>
<feature type="transmembrane region" description="Helical" evidence="1">
    <location>
        <begin position="97"/>
        <end position="116"/>
    </location>
</feature>
<evidence type="ECO:0000313" key="3">
    <source>
        <dbReference type="Proteomes" id="UP000677016"/>
    </source>
</evidence>
<dbReference type="AlphaFoldDB" id="A0A941I050"/>
<proteinExistence type="predicted"/>
<keyword evidence="1" id="KW-0812">Transmembrane</keyword>
<keyword evidence="1" id="KW-0472">Membrane</keyword>
<comment type="caution">
    <text evidence="2">The sequence shown here is derived from an EMBL/GenBank/DDBJ whole genome shotgun (WGS) entry which is preliminary data.</text>
</comment>
<organism evidence="2 3">
    <name type="scientific">Phycicoccus avicenniae</name>
    <dbReference type="NCBI Taxonomy" id="2828860"/>
    <lineage>
        <taxon>Bacteria</taxon>
        <taxon>Bacillati</taxon>
        <taxon>Actinomycetota</taxon>
        <taxon>Actinomycetes</taxon>
        <taxon>Micrococcales</taxon>
        <taxon>Intrasporangiaceae</taxon>
        <taxon>Phycicoccus</taxon>
    </lineage>
</organism>
<evidence type="ECO:0000256" key="1">
    <source>
        <dbReference type="SAM" id="Phobius"/>
    </source>
</evidence>
<name>A0A941I050_9MICO</name>
<gene>
    <name evidence="2" type="ORF">KC207_09515</name>
</gene>
<accession>A0A941I050</accession>
<dbReference type="InterPro" id="IPR018750">
    <property type="entry name" value="DUF2306_membrane"/>
</dbReference>
<feature type="transmembrane region" description="Helical" evidence="1">
    <location>
        <begin position="128"/>
        <end position="148"/>
    </location>
</feature>
<dbReference type="Pfam" id="PF10067">
    <property type="entry name" value="DUF2306"/>
    <property type="match status" value="1"/>
</dbReference>
<keyword evidence="3" id="KW-1185">Reference proteome</keyword>
<keyword evidence="1" id="KW-1133">Transmembrane helix</keyword>
<feature type="transmembrane region" description="Helical" evidence="1">
    <location>
        <begin position="64"/>
        <end position="85"/>
    </location>
</feature>
<sequence>MDLWTPLLVSHVAAALVSVALGVVQLVRRKGDLRHRLLGRVWVGLMLWAAVSSFWIRHLRDGGFSWLHVLSVVTLVTVTLGVVAVRRGDLRGHRGNMTGSWVGSAVAMVFAVAVPGRMLPTFALDEPLGALAALVALAATTAALVVVGDRLARVGTGRPQPVH</sequence>
<dbReference type="RefSeq" id="WP_211602780.1">
    <property type="nucleotide sequence ID" value="NZ_JAGSNF010000012.1"/>
</dbReference>